<dbReference type="PANTHER" id="PTHR38109">
    <property type="entry name" value="PROTEIN YCGL"/>
    <property type="match status" value="1"/>
</dbReference>
<proteinExistence type="inferred from homology"/>
<evidence type="ECO:0000259" key="2">
    <source>
        <dbReference type="PROSITE" id="PS51648"/>
    </source>
</evidence>
<gene>
    <name evidence="3" type="ORF">ACFODZ_15195</name>
</gene>
<dbReference type="SUPFAM" id="SSF160191">
    <property type="entry name" value="YcgL-like"/>
    <property type="match status" value="1"/>
</dbReference>
<dbReference type="InterPro" id="IPR027354">
    <property type="entry name" value="YcgL_dom"/>
</dbReference>
<dbReference type="Proteomes" id="UP001595533">
    <property type="component" value="Unassembled WGS sequence"/>
</dbReference>
<dbReference type="InterPro" id="IPR038068">
    <property type="entry name" value="YcgL-like_sf"/>
</dbReference>
<dbReference type="Gene3D" id="3.10.510.20">
    <property type="entry name" value="YcgL domain"/>
    <property type="match status" value="1"/>
</dbReference>
<evidence type="ECO:0000313" key="4">
    <source>
        <dbReference type="Proteomes" id="UP001595533"/>
    </source>
</evidence>
<dbReference type="RefSeq" id="WP_077412260.1">
    <property type="nucleotide sequence ID" value="NZ_JBHRTS010000009.1"/>
</dbReference>
<dbReference type="Pfam" id="PF05166">
    <property type="entry name" value="YcgL"/>
    <property type="match status" value="1"/>
</dbReference>
<dbReference type="PANTHER" id="PTHR38109:SF1">
    <property type="entry name" value="PROTEIN YCGL"/>
    <property type="match status" value="1"/>
</dbReference>
<organism evidence="3 4">
    <name type="scientific">Marinicella sediminis</name>
    <dbReference type="NCBI Taxonomy" id="1792834"/>
    <lineage>
        <taxon>Bacteria</taxon>
        <taxon>Pseudomonadati</taxon>
        <taxon>Pseudomonadota</taxon>
        <taxon>Gammaproteobacteria</taxon>
        <taxon>Lysobacterales</taxon>
        <taxon>Marinicellaceae</taxon>
        <taxon>Marinicella</taxon>
    </lineage>
</organism>
<comment type="caution">
    <text evidence="3">The sequence shown here is derived from an EMBL/GenBank/DDBJ whole genome shotgun (WGS) entry which is preliminary data.</text>
</comment>
<dbReference type="PROSITE" id="PS51648">
    <property type="entry name" value="YCGL"/>
    <property type="match status" value="1"/>
</dbReference>
<name>A0ABV7JFG0_9GAMM</name>
<feature type="domain" description="YcgL" evidence="2">
    <location>
        <begin position="1"/>
        <end position="85"/>
    </location>
</feature>
<reference evidence="4" key="1">
    <citation type="journal article" date="2019" name="Int. J. Syst. Evol. Microbiol.">
        <title>The Global Catalogue of Microorganisms (GCM) 10K type strain sequencing project: providing services to taxonomists for standard genome sequencing and annotation.</title>
        <authorList>
            <consortium name="The Broad Institute Genomics Platform"/>
            <consortium name="The Broad Institute Genome Sequencing Center for Infectious Disease"/>
            <person name="Wu L."/>
            <person name="Ma J."/>
        </authorList>
    </citation>
    <scope>NUCLEOTIDE SEQUENCE [LARGE SCALE GENOMIC DNA]</scope>
    <source>
        <strain evidence="4">KCTC 42953</strain>
    </source>
</reference>
<sequence length="85" mass="9887">MLCTVYRSTKKTGVYLYLVRDFDWNDLPEELTSMLGHCEVAMQLNLNKHSKLASEDIDQVRKQLKDQGFHLQLPPQITHSVIHYG</sequence>
<evidence type="ECO:0000313" key="3">
    <source>
        <dbReference type="EMBL" id="MFC3195599.1"/>
    </source>
</evidence>
<accession>A0ABV7JFG0</accession>
<evidence type="ECO:0000256" key="1">
    <source>
        <dbReference type="HAMAP-Rule" id="MF_01866"/>
    </source>
</evidence>
<protein>
    <recommendedName>
        <fullName evidence="1">YcgL domain-containing protein ACFODZ_15195</fullName>
    </recommendedName>
</protein>
<dbReference type="EMBL" id="JBHRTS010000009">
    <property type="protein sequence ID" value="MFC3195599.1"/>
    <property type="molecule type" value="Genomic_DNA"/>
</dbReference>
<keyword evidence="4" id="KW-1185">Reference proteome</keyword>
<dbReference type="HAMAP" id="MF_01866">
    <property type="entry name" value="UPF0745"/>
    <property type="match status" value="1"/>
</dbReference>